<gene>
    <name evidence="1" type="ORF">OXU80_27600</name>
</gene>
<evidence type="ECO:0000313" key="1">
    <source>
        <dbReference type="EMBL" id="WAJ28522.1"/>
    </source>
</evidence>
<accession>A0ACD4NP24</accession>
<name>A0ACD4NP24_9HYPH</name>
<protein>
    <submittedName>
        <fullName evidence="1">TVP38/TMEM64 family protein</fullName>
    </submittedName>
</protein>
<keyword evidence="2" id="KW-1185">Reference proteome</keyword>
<proteinExistence type="predicted"/>
<reference evidence="1" key="1">
    <citation type="submission" date="2022-11" db="EMBL/GenBank/DDBJ databases">
        <title>beta-Carotene-producing bacterium, Jeongeuplla avenae sp. nov., alleviates the salt stress of Arabidopsis seedlings.</title>
        <authorList>
            <person name="Jiang L."/>
            <person name="Lee J."/>
        </authorList>
    </citation>
    <scope>NUCLEOTIDE SEQUENCE</scope>
    <source>
        <strain evidence="1">DY_R2A_6</strain>
    </source>
</reference>
<organism evidence="1 2">
    <name type="scientific">Antarcticirhabdus aurantiaca</name>
    <dbReference type="NCBI Taxonomy" id="2606717"/>
    <lineage>
        <taxon>Bacteria</taxon>
        <taxon>Pseudomonadati</taxon>
        <taxon>Pseudomonadota</taxon>
        <taxon>Alphaproteobacteria</taxon>
        <taxon>Hyphomicrobiales</taxon>
        <taxon>Aurantimonadaceae</taxon>
        <taxon>Antarcticirhabdus</taxon>
    </lineage>
</organism>
<evidence type="ECO:0000313" key="2">
    <source>
        <dbReference type="Proteomes" id="UP001163223"/>
    </source>
</evidence>
<sequence>MTSDAAPAAPSASPLDPAAERRHFIWVAAASLGGFALLLAAWFVLPVDDWLARFAAFADGLGWPGILMLSAAYVLGTVLLVPGFPMTLAAAVAYGWGALAICFFGGLLAASISFFIARFLARDFVQRMLQRRPVLKAVDEVAGEDGFMTILLARLTPITPFAFENYAFGVTAVRFWPFLLGSALGIVPGTIMNVWIGVIGRTAATGEASLANWLLLGVGFAATVILTVWMTRKAKRKLAADGVATPA</sequence>
<dbReference type="EMBL" id="CP113520">
    <property type="protein sequence ID" value="WAJ28522.1"/>
    <property type="molecule type" value="Genomic_DNA"/>
</dbReference>
<dbReference type="Proteomes" id="UP001163223">
    <property type="component" value="Chromosome"/>
</dbReference>